<dbReference type="EMBL" id="GBXM01046760">
    <property type="protein sequence ID" value="JAH61817.1"/>
    <property type="molecule type" value="Transcribed_RNA"/>
</dbReference>
<reference evidence="1" key="1">
    <citation type="submission" date="2014-11" db="EMBL/GenBank/DDBJ databases">
        <authorList>
            <person name="Amaro Gonzalez C."/>
        </authorList>
    </citation>
    <scope>NUCLEOTIDE SEQUENCE</scope>
</reference>
<evidence type="ECO:0000313" key="1">
    <source>
        <dbReference type="EMBL" id="JAH61817.1"/>
    </source>
</evidence>
<organism evidence="1">
    <name type="scientific">Anguilla anguilla</name>
    <name type="common">European freshwater eel</name>
    <name type="synonym">Muraena anguilla</name>
    <dbReference type="NCBI Taxonomy" id="7936"/>
    <lineage>
        <taxon>Eukaryota</taxon>
        <taxon>Metazoa</taxon>
        <taxon>Chordata</taxon>
        <taxon>Craniata</taxon>
        <taxon>Vertebrata</taxon>
        <taxon>Euteleostomi</taxon>
        <taxon>Actinopterygii</taxon>
        <taxon>Neopterygii</taxon>
        <taxon>Teleostei</taxon>
        <taxon>Anguilliformes</taxon>
        <taxon>Anguillidae</taxon>
        <taxon>Anguilla</taxon>
    </lineage>
</organism>
<name>A0A0E9U7W8_ANGAN</name>
<proteinExistence type="predicted"/>
<protein>
    <submittedName>
        <fullName evidence="1">Uncharacterized protein</fullName>
    </submittedName>
</protein>
<accession>A0A0E9U7W8</accession>
<reference evidence="1" key="2">
    <citation type="journal article" date="2015" name="Fish Shellfish Immunol.">
        <title>Early steps in the European eel (Anguilla anguilla)-Vibrio vulnificus interaction in the gills: Role of the RtxA13 toxin.</title>
        <authorList>
            <person name="Callol A."/>
            <person name="Pajuelo D."/>
            <person name="Ebbesson L."/>
            <person name="Teles M."/>
            <person name="MacKenzie S."/>
            <person name="Amaro C."/>
        </authorList>
    </citation>
    <scope>NUCLEOTIDE SEQUENCE</scope>
</reference>
<dbReference type="AlphaFoldDB" id="A0A0E9U7W8"/>
<sequence>MQDCVLTSTTRLVHEIKWALRVYVSISMSQPMWLKILVRLRFSPFRYRLISQELPFHYQLN</sequence>